<evidence type="ECO:0000256" key="8">
    <source>
        <dbReference type="SAM" id="Phobius"/>
    </source>
</evidence>
<evidence type="ECO:0000256" key="4">
    <source>
        <dbReference type="ARBA" id="ARBA00022801"/>
    </source>
</evidence>
<dbReference type="EMBL" id="VTPC01003153">
    <property type="protein sequence ID" value="KAF2898954.1"/>
    <property type="molecule type" value="Genomic_DNA"/>
</dbReference>
<feature type="domain" description="Peptidase S1" evidence="9">
    <location>
        <begin position="40"/>
        <end position="281"/>
    </location>
</feature>
<dbReference type="PRINTS" id="PR00722">
    <property type="entry name" value="CHYMOTRYPSIN"/>
</dbReference>
<dbReference type="AlphaFoldDB" id="A0A8K0D6W7"/>
<dbReference type="Pfam" id="PF00089">
    <property type="entry name" value="Trypsin"/>
    <property type="match status" value="1"/>
</dbReference>
<dbReference type="InterPro" id="IPR001254">
    <property type="entry name" value="Trypsin_dom"/>
</dbReference>
<dbReference type="CDD" id="cd00190">
    <property type="entry name" value="Tryp_SPc"/>
    <property type="match status" value="1"/>
</dbReference>
<evidence type="ECO:0000313" key="11">
    <source>
        <dbReference type="Proteomes" id="UP000801492"/>
    </source>
</evidence>
<dbReference type="SMART" id="SM00020">
    <property type="entry name" value="Tryp_SPc"/>
    <property type="match status" value="1"/>
</dbReference>
<evidence type="ECO:0000256" key="2">
    <source>
        <dbReference type="ARBA" id="ARBA00007664"/>
    </source>
</evidence>
<keyword evidence="8" id="KW-0472">Membrane</keyword>
<dbReference type="GO" id="GO:0005576">
    <property type="term" value="C:extracellular region"/>
    <property type="evidence" value="ECO:0007669"/>
    <property type="project" value="UniProtKB-SubCell"/>
</dbReference>
<sequence length="315" mass="35996">MVLFNCCRIAIYIMSIVIILYLLTNESDCKRVQRRSESRIMNGVSTSIKKYKFMVSLIKLKQGFITEYELICGGSIIRKHWVLTAAHCITSEKLDEKLLKKKMIVIRGNSVYFDSNINGTCAKDHSIIFRRPHGSYGLKSGNNDIGLIKVQEPFNGKFEEPINIAPPGYLVTVDQSGIMLGWAHDANERKPYILKHVDLRIFDKSNCRQVFRHIKGEITDNMICAAKEGTNACQGDSGGPLVQNNFQIGIISWSLECPKIAPIVFTEVSKYTEKWINPIIANIDKKNELRRNKKRITFKIEELKISSIWHFLKPN</sequence>
<dbReference type="PROSITE" id="PS50240">
    <property type="entry name" value="TRYPSIN_DOM"/>
    <property type="match status" value="1"/>
</dbReference>
<dbReference type="InterPro" id="IPR033116">
    <property type="entry name" value="TRYPSIN_SER"/>
</dbReference>
<keyword evidence="3 7" id="KW-0645">Protease</keyword>
<dbReference type="GO" id="GO:0004252">
    <property type="term" value="F:serine-type endopeptidase activity"/>
    <property type="evidence" value="ECO:0007669"/>
    <property type="project" value="InterPro"/>
</dbReference>
<evidence type="ECO:0000256" key="5">
    <source>
        <dbReference type="ARBA" id="ARBA00022825"/>
    </source>
</evidence>
<evidence type="ECO:0000256" key="1">
    <source>
        <dbReference type="ARBA" id="ARBA00004239"/>
    </source>
</evidence>
<dbReference type="Gene3D" id="2.40.10.10">
    <property type="entry name" value="Trypsin-like serine proteases"/>
    <property type="match status" value="1"/>
</dbReference>
<dbReference type="OrthoDB" id="10059102at2759"/>
<comment type="subcellular location">
    <subcellularLocation>
        <location evidence="1">Secreted</location>
        <location evidence="1">Extracellular space</location>
    </subcellularLocation>
</comment>
<accession>A0A8K0D6W7</accession>
<gene>
    <name evidence="10" type="ORF">ILUMI_07215</name>
</gene>
<comment type="similarity">
    <text evidence="2">Belongs to the peptidase S1 family.</text>
</comment>
<dbReference type="InterPro" id="IPR043504">
    <property type="entry name" value="Peptidase_S1_PA_chymotrypsin"/>
</dbReference>
<dbReference type="InterPro" id="IPR009003">
    <property type="entry name" value="Peptidase_S1_PA"/>
</dbReference>
<evidence type="ECO:0000259" key="9">
    <source>
        <dbReference type="PROSITE" id="PS50240"/>
    </source>
</evidence>
<dbReference type="PANTHER" id="PTHR24276">
    <property type="entry name" value="POLYSERASE-RELATED"/>
    <property type="match status" value="1"/>
</dbReference>
<dbReference type="FunFam" id="2.40.10.10:FF:000036">
    <property type="entry name" value="Trypsin beta"/>
    <property type="match status" value="1"/>
</dbReference>
<evidence type="ECO:0000256" key="3">
    <source>
        <dbReference type="ARBA" id="ARBA00022670"/>
    </source>
</evidence>
<keyword evidence="8" id="KW-1133">Transmembrane helix</keyword>
<evidence type="ECO:0000313" key="10">
    <source>
        <dbReference type="EMBL" id="KAF2898954.1"/>
    </source>
</evidence>
<dbReference type="PROSITE" id="PS00134">
    <property type="entry name" value="TRYPSIN_HIS"/>
    <property type="match status" value="1"/>
</dbReference>
<dbReference type="SUPFAM" id="SSF50494">
    <property type="entry name" value="Trypsin-like serine proteases"/>
    <property type="match status" value="1"/>
</dbReference>
<keyword evidence="5 7" id="KW-0720">Serine protease</keyword>
<dbReference type="PROSITE" id="PS00135">
    <property type="entry name" value="TRYPSIN_SER"/>
    <property type="match status" value="1"/>
</dbReference>
<comment type="caution">
    <text evidence="10">The sequence shown here is derived from an EMBL/GenBank/DDBJ whole genome shotgun (WGS) entry which is preliminary data.</text>
</comment>
<keyword evidence="8" id="KW-0812">Transmembrane</keyword>
<evidence type="ECO:0000256" key="6">
    <source>
        <dbReference type="ARBA" id="ARBA00023157"/>
    </source>
</evidence>
<organism evidence="10 11">
    <name type="scientific">Ignelater luminosus</name>
    <name type="common">Cucubano</name>
    <name type="synonym">Pyrophorus luminosus</name>
    <dbReference type="NCBI Taxonomy" id="2038154"/>
    <lineage>
        <taxon>Eukaryota</taxon>
        <taxon>Metazoa</taxon>
        <taxon>Ecdysozoa</taxon>
        <taxon>Arthropoda</taxon>
        <taxon>Hexapoda</taxon>
        <taxon>Insecta</taxon>
        <taxon>Pterygota</taxon>
        <taxon>Neoptera</taxon>
        <taxon>Endopterygota</taxon>
        <taxon>Coleoptera</taxon>
        <taxon>Polyphaga</taxon>
        <taxon>Elateriformia</taxon>
        <taxon>Elateroidea</taxon>
        <taxon>Elateridae</taxon>
        <taxon>Agrypninae</taxon>
        <taxon>Pyrophorini</taxon>
        <taxon>Ignelater</taxon>
    </lineage>
</organism>
<evidence type="ECO:0000256" key="7">
    <source>
        <dbReference type="RuleBase" id="RU363034"/>
    </source>
</evidence>
<name>A0A8K0D6W7_IGNLU</name>
<keyword evidence="11" id="KW-1185">Reference proteome</keyword>
<reference evidence="10" key="1">
    <citation type="submission" date="2019-08" db="EMBL/GenBank/DDBJ databases">
        <title>The genome of the North American firefly Photinus pyralis.</title>
        <authorList>
            <consortium name="Photinus pyralis genome working group"/>
            <person name="Fallon T.R."/>
            <person name="Sander Lower S.E."/>
            <person name="Weng J.-K."/>
        </authorList>
    </citation>
    <scope>NUCLEOTIDE SEQUENCE</scope>
    <source>
        <strain evidence="10">TRF0915ILg1</strain>
        <tissue evidence="10">Whole body</tissue>
    </source>
</reference>
<dbReference type="GO" id="GO:0006508">
    <property type="term" value="P:proteolysis"/>
    <property type="evidence" value="ECO:0007669"/>
    <property type="project" value="UniProtKB-KW"/>
</dbReference>
<dbReference type="InterPro" id="IPR001314">
    <property type="entry name" value="Peptidase_S1A"/>
</dbReference>
<protein>
    <recommendedName>
        <fullName evidence="9">Peptidase S1 domain-containing protein</fullName>
    </recommendedName>
</protein>
<dbReference type="Proteomes" id="UP000801492">
    <property type="component" value="Unassembled WGS sequence"/>
</dbReference>
<dbReference type="InterPro" id="IPR050430">
    <property type="entry name" value="Peptidase_S1"/>
</dbReference>
<proteinExistence type="inferred from homology"/>
<feature type="transmembrane region" description="Helical" evidence="8">
    <location>
        <begin position="7"/>
        <end position="24"/>
    </location>
</feature>
<dbReference type="InterPro" id="IPR018114">
    <property type="entry name" value="TRYPSIN_HIS"/>
</dbReference>
<keyword evidence="6" id="KW-1015">Disulfide bond</keyword>
<keyword evidence="4 7" id="KW-0378">Hydrolase</keyword>
<dbReference type="PANTHER" id="PTHR24276:SF91">
    <property type="entry name" value="AT26814P-RELATED"/>
    <property type="match status" value="1"/>
</dbReference>